<dbReference type="EMBL" id="AP012052">
    <property type="protein sequence ID" value="BAJ73440.1"/>
    <property type="molecule type" value="Genomic_DNA"/>
</dbReference>
<evidence type="ECO:0000313" key="3">
    <source>
        <dbReference type="Proteomes" id="UP000008975"/>
    </source>
</evidence>
<sequence>MAKDSREDGRAASVEPRFDEAIHAPTRLRICAMLRPLAEADFADVKAALDLSDANLSKTLRALIELGYVRTTKQSSPERADGRRTTRLSLTPLGRDAFDAHFAALRAMAPGP</sequence>
<dbReference type="InterPro" id="IPR027395">
    <property type="entry name" value="WH_DNA-bd_dom"/>
</dbReference>
<proteinExistence type="predicted"/>
<accession>E8NB18</accession>
<dbReference type="STRING" id="979556.MTES_0476"/>
<dbReference type="PANTHER" id="PTHR37318">
    <property type="entry name" value="BSL7504 PROTEIN"/>
    <property type="match status" value="1"/>
</dbReference>
<reference evidence="2 3" key="1">
    <citation type="journal article" date="2011" name="J. Bacteriol.">
        <title>Genome sequence of Microbacterium testaceum StLB037, an N-acylhomoserine lactone-degrading bacterium isolated from potato leaves.</title>
        <authorList>
            <person name="Morohoshi T."/>
            <person name="Wang W.-Z."/>
            <person name="Someya N."/>
            <person name="Ikeda T."/>
        </authorList>
    </citation>
    <scope>NUCLEOTIDE SEQUENCE [LARGE SCALE GENOMIC DNA]</scope>
    <source>
        <strain evidence="2 3">StLB037</strain>
    </source>
</reference>
<dbReference type="AlphaFoldDB" id="E8NB18"/>
<dbReference type="InterPro" id="IPR036390">
    <property type="entry name" value="WH_DNA-bd_sf"/>
</dbReference>
<organism evidence="2 3">
    <name type="scientific">Microbacterium testaceum (strain StLB037)</name>
    <dbReference type="NCBI Taxonomy" id="979556"/>
    <lineage>
        <taxon>Bacteria</taxon>
        <taxon>Bacillati</taxon>
        <taxon>Actinomycetota</taxon>
        <taxon>Actinomycetes</taxon>
        <taxon>Micrococcales</taxon>
        <taxon>Microbacteriaceae</taxon>
        <taxon>Microbacterium</taxon>
    </lineage>
</organism>
<dbReference type="SUPFAM" id="SSF46785">
    <property type="entry name" value="Winged helix' DNA-binding domain"/>
    <property type="match status" value="1"/>
</dbReference>
<evidence type="ECO:0000313" key="2">
    <source>
        <dbReference type="EMBL" id="BAJ73440.1"/>
    </source>
</evidence>
<evidence type="ECO:0000259" key="1">
    <source>
        <dbReference type="Pfam" id="PF13601"/>
    </source>
</evidence>
<dbReference type="OrthoDB" id="4952043at2"/>
<dbReference type="Proteomes" id="UP000008975">
    <property type="component" value="Chromosome"/>
</dbReference>
<dbReference type="InterPro" id="IPR036388">
    <property type="entry name" value="WH-like_DNA-bd_sf"/>
</dbReference>
<dbReference type="PANTHER" id="PTHR37318:SF1">
    <property type="entry name" value="BSL7504 PROTEIN"/>
    <property type="match status" value="1"/>
</dbReference>
<gene>
    <name evidence="2" type="ordered locus">MTES_0476</name>
</gene>
<feature type="domain" description="Winged helix DNA-binding" evidence="1">
    <location>
        <begin position="27"/>
        <end position="107"/>
    </location>
</feature>
<reference key="2">
    <citation type="submission" date="2011-02" db="EMBL/GenBank/DDBJ databases">
        <title>Genome sequence of Microbacterium testaceum StLB037.</title>
        <authorList>
            <person name="Morohoshi T."/>
            <person name="Wang W.Z."/>
            <person name="Someya N."/>
            <person name="Ikeda T."/>
        </authorList>
    </citation>
    <scope>NUCLEOTIDE SEQUENCE</scope>
    <source>
        <strain>StLB037</strain>
    </source>
</reference>
<dbReference type="Pfam" id="PF13601">
    <property type="entry name" value="HTH_34"/>
    <property type="match status" value="1"/>
</dbReference>
<name>E8NB18_MICTS</name>
<dbReference type="eggNOG" id="COG1846">
    <property type="taxonomic scope" value="Bacteria"/>
</dbReference>
<dbReference type="Gene3D" id="1.10.10.10">
    <property type="entry name" value="Winged helix-like DNA-binding domain superfamily/Winged helix DNA-binding domain"/>
    <property type="match status" value="1"/>
</dbReference>
<dbReference type="KEGG" id="mts:MTES_0476"/>
<dbReference type="HOGENOM" id="CLU_142189_0_0_11"/>
<protein>
    <submittedName>
        <fullName evidence="2">Transcriptional regulator</fullName>
    </submittedName>
</protein>
<dbReference type="RefSeq" id="WP_013583567.1">
    <property type="nucleotide sequence ID" value="NC_015125.1"/>
</dbReference>